<evidence type="ECO:0000313" key="5">
    <source>
        <dbReference type="Proteomes" id="UP001157006"/>
    </source>
</evidence>
<sequence>MIHNTKGEVMNSLGSRSYCLFKLLIIQKLAPIIQSLIIRRNYRKKSRKNAKSRSYAKHSSANHSPFDKHFAHETPVTKPGGTLHIVGSDPTLYNVIAAALESSADNSKNLSFEGDHQHVDEVSDIKDLGSSKHKLHLRRTESTSVLGTHSHKGGLNVSECNSPDFKKREGFWGKIGSEMGVPSHKGGVNVSECNSPDFKKREGLRGKTGSDMVIRKEGQGVPKLQCRVMGAYFEKLGATSFVVYSIAVTDGQEKTWFVKRRYMNFERLHQHSKESPSPVLFRCFQVCK</sequence>
<evidence type="ECO:0000313" key="4">
    <source>
        <dbReference type="EMBL" id="CAI8607333.1"/>
    </source>
</evidence>
<dbReference type="Proteomes" id="UP001157006">
    <property type="component" value="Chromosome 4"/>
</dbReference>
<reference evidence="4 5" key="1">
    <citation type="submission" date="2023-01" db="EMBL/GenBank/DDBJ databases">
        <authorList>
            <person name="Kreplak J."/>
        </authorList>
    </citation>
    <scope>NUCLEOTIDE SEQUENCE [LARGE SCALE GENOMIC DNA]</scope>
</reference>
<organism evidence="4 5">
    <name type="scientific">Vicia faba</name>
    <name type="common">Broad bean</name>
    <name type="synonym">Faba vulgaris</name>
    <dbReference type="NCBI Taxonomy" id="3906"/>
    <lineage>
        <taxon>Eukaryota</taxon>
        <taxon>Viridiplantae</taxon>
        <taxon>Streptophyta</taxon>
        <taxon>Embryophyta</taxon>
        <taxon>Tracheophyta</taxon>
        <taxon>Spermatophyta</taxon>
        <taxon>Magnoliopsida</taxon>
        <taxon>eudicotyledons</taxon>
        <taxon>Gunneridae</taxon>
        <taxon>Pentapetalae</taxon>
        <taxon>rosids</taxon>
        <taxon>fabids</taxon>
        <taxon>Fabales</taxon>
        <taxon>Fabaceae</taxon>
        <taxon>Papilionoideae</taxon>
        <taxon>50 kb inversion clade</taxon>
        <taxon>NPAAA clade</taxon>
        <taxon>Hologalegina</taxon>
        <taxon>IRL clade</taxon>
        <taxon>Fabeae</taxon>
        <taxon>Vicia</taxon>
    </lineage>
</organism>
<dbReference type="Gene3D" id="3.30.1520.10">
    <property type="entry name" value="Phox-like domain"/>
    <property type="match status" value="1"/>
</dbReference>
<evidence type="ECO:0000256" key="3">
    <source>
        <dbReference type="SAM" id="MobiDB-lite"/>
    </source>
</evidence>
<dbReference type="SUPFAM" id="SSF64268">
    <property type="entry name" value="PX domain"/>
    <property type="match status" value="1"/>
</dbReference>
<dbReference type="InterPro" id="IPR051837">
    <property type="entry name" value="SortingNexin/PXDomain-PKLike"/>
</dbReference>
<dbReference type="AlphaFoldDB" id="A0AAV1AE17"/>
<name>A0AAV1AE17_VICFA</name>
<feature type="region of interest" description="Disordered" evidence="3">
    <location>
        <begin position="47"/>
        <end position="74"/>
    </location>
</feature>
<comment type="subcellular location">
    <subcellularLocation>
        <location evidence="1">Cytoplasm</location>
    </subcellularLocation>
</comment>
<gene>
    <name evidence="4" type="ORF">VFH_IV033600</name>
</gene>
<keyword evidence="2" id="KW-0963">Cytoplasm</keyword>
<accession>A0AAV1AE17</accession>
<keyword evidence="5" id="KW-1185">Reference proteome</keyword>
<dbReference type="EMBL" id="OX451739">
    <property type="protein sequence ID" value="CAI8607333.1"/>
    <property type="molecule type" value="Genomic_DNA"/>
</dbReference>
<evidence type="ECO:0008006" key="6">
    <source>
        <dbReference type="Google" id="ProtNLM"/>
    </source>
</evidence>
<dbReference type="GO" id="GO:0031410">
    <property type="term" value="C:cytoplasmic vesicle"/>
    <property type="evidence" value="ECO:0007669"/>
    <property type="project" value="UniProtKB-ARBA"/>
</dbReference>
<dbReference type="PANTHER" id="PTHR22999:SF42">
    <property type="entry name" value="SORTING NEXIN CARBOXY-TERMINAL PROTEIN"/>
    <property type="match status" value="1"/>
</dbReference>
<evidence type="ECO:0000256" key="1">
    <source>
        <dbReference type="ARBA" id="ARBA00004496"/>
    </source>
</evidence>
<evidence type="ECO:0000256" key="2">
    <source>
        <dbReference type="ARBA" id="ARBA00022490"/>
    </source>
</evidence>
<dbReference type="GO" id="GO:0035091">
    <property type="term" value="F:phosphatidylinositol binding"/>
    <property type="evidence" value="ECO:0007669"/>
    <property type="project" value="InterPro"/>
</dbReference>
<protein>
    <recommendedName>
        <fullName evidence="6">PX domain-containing protein</fullName>
    </recommendedName>
</protein>
<dbReference type="PANTHER" id="PTHR22999">
    <property type="entry name" value="PX SERINE/THREONINE KINASE PXK"/>
    <property type="match status" value="1"/>
</dbReference>
<feature type="compositionally biased region" description="Basic residues" evidence="3">
    <location>
        <begin position="47"/>
        <end position="56"/>
    </location>
</feature>
<dbReference type="InterPro" id="IPR036871">
    <property type="entry name" value="PX_dom_sf"/>
</dbReference>
<proteinExistence type="predicted"/>